<feature type="domain" description="2TM" evidence="2">
    <location>
        <begin position="15"/>
        <end position="95"/>
    </location>
</feature>
<protein>
    <submittedName>
        <fullName evidence="3">2TM domain-containing protein</fullName>
    </submittedName>
</protein>
<keyword evidence="1" id="KW-1133">Transmembrane helix</keyword>
<evidence type="ECO:0000256" key="1">
    <source>
        <dbReference type="SAM" id="Phobius"/>
    </source>
</evidence>
<sequence length="102" mass="11495">MLLQNDSDYANALIQARRQARVLRAFYTHLIAYLGVMVLLVFINVSTGDAMNGNWWIQWPALGWGVGVALHALTTLSGGALFGAEWEERKVTELLTRRHLQK</sequence>
<dbReference type="EMBL" id="JBHUNP010000001">
    <property type="protein sequence ID" value="MFD2648808.1"/>
    <property type="molecule type" value="Genomic_DNA"/>
</dbReference>
<dbReference type="Pfam" id="PF13239">
    <property type="entry name" value="2TM"/>
    <property type="match status" value="1"/>
</dbReference>
<reference evidence="4" key="1">
    <citation type="journal article" date="2019" name="Int. J. Syst. Evol. Microbiol.">
        <title>The Global Catalogue of Microorganisms (GCM) 10K type strain sequencing project: providing services to taxonomists for standard genome sequencing and annotation.</title>
        <authorList>
            <consortium name="The Broad Institute Genomics Platform"/>
            <consortium name="The Broad Institute Genome Sequencing Center for Infectious Disease"/>
            <person name="Wu L."/>
            <person name="Ma J."/>
        </authorList>
    </citation>
    <scope>NUCLEOTIDE SEQUENCE [LARGE SCALE GENOMIC DNA]</scope>
    <source>
        <strain evidence="4">CCM 7427</strain>
    </source>
</reference>
<feature type="transmembrane region" description="Helical" evidence="1">
    <location>
        <begin position="57"/>
        <end position="82"/>
    </location>
</feature>
<dbReference type="Proteomes" id="UP001597521">
    <property type="component" value="Unassembled WGS sequence"/>
</dbReference>
<name>A0ABW5QM58_9HYPH</name>
<feature type="transmembrane region" description="Helical" evidence="1">
    <location>
        <begin position="25"/>
        <end position="45"/>
    </location>
</feature>
<dbReference type="RefSeq" id="WP_386834118.1">
    <property type="nucleotide sequence ID" value="NZ_JBHUNP010000001.1"/>
</dbReference>
<keyword evidence="1" id="KW-0812">Transmembrane</keyword>
<comment type="caution">
    <text evidence="3">The sequence shown here is derived from an EMBL/GenBank/DDBJ whole genome shotgun (WGS) entry which is preliminary data.</text>
</comment>
<keyword evidence="4" id="KW-1185">Reference proteome</keyword>
<evidence type="ECO:0000313" key="4">
    <source>
        <dbReference type="Proteomes" id="UP001597521"/>
    </source>
</evidence>
<evidence type="ECO:0000259" key="2">
    <source>
        <dbReference type="Pfam" id="PF13239"/>
    </source>
</evidence>
<gene>
    <name evidence="3" type="ORF">ACFSX5_13535</name>
</gene>
<proteinExistence type="predicted"/>
<organism evidence="3 4">
    <name type="scientific">Devosia albogilva</name>
    <dbReference type="NCBI Taxonomy" id="429726"/>
    <lineage>
        <taxon>Bacteria</taxon>
        <taxon>Pseudomonadati</taxon>
        <taxon>Pseudomonadota</taxon>
        <taxon>Alphaproteobacteria</taxon>
        <taxon>Hyphomicrobiales</taxon>
        <taxon>Devosiaceae</taxon>
        <taxon>Devosia</taxon>
    </lineage>
</organism>
<dbReference type="InterPro" id="IPR025698">
    <property type="entry name" value="2TM_dom"/>
</dbReference>
<accession>A0ABW5QM58</accession>
<keyword evidence="1" id="KW-0472">Membrane</keyword>
<evidence type="ECO:0000313" key="3">
    <source>
        <dbReference type="EMBL" id="MFD2648808.1"/>
    </source>
</evidence>